<proteinExistence type="predicted"/>
<name>A0A8S1HUM5_9PELO</name>
<reference evidence="2" key="1">
    <citation type="submission" date="2020-10" db="EMBL/GenBank/DDBJ databases">
        <authorList>
            <person name="Kikuchi T."/>
        </authorList>
    </citation>
    <scope>NUCLEOTIDE SEQUENCE</scope>
    <source>
        <strain evidence="2">NKZ352</strain>
    </source>
</reference>
<feature type="compositionally biased region" description="Polar residues" evidence="1">
    <location>
        <begin position="15"/>
        <end position="33"/>
    </location>
</feature>
<dbReference type="AlphaFoldDB" id="A0A8S1HUM5"/>
<feature type="region of interest" description="Disordered" evidence="1">
    <location>
        <begin position="1"/>
        <end position="38"/>
    </location>
</feature>
<evidence type="ECO:0000313" key="2">
    <source>
        <dbReference type="EMBL" id="CAD6196707.1"/>
    </source>
</evidence>
<evidence type="ECO:0000313" key="3">
    <source>
        <dbReference type="Proteomes" id="UP000835052"/>
    </source>
</evidence>
<protein>
    <submittedName>
        <fullName evidence="2">Uncharacterized protein</fullName>
    </submittedName>
</protein>
<organism evidence="2 3">
    <name type="scientific">Caenorhabditis auriculariae</name>
    <dbReference type="NCBI Taxonomy" id="2777116"/>
    <lineage>
        <taxon>Eukaryota</taxon>
        <taxon>Metazoa</taxon>
        <taxon>Ecdysozoa</taxon>
        <taxon>Nematoda</taxon>
        <taxon>Chromadorea</taxon>
        <taxon>Rhabditida</taxon>
        <taxon>Rhabditina</taxon>
        <taxon>Rhabditomorpha</taxon>
        <taxon>Rhabditoidea</taxon>
        <taxon>Rhabditidae</taxon>
        <taxon>Peloderinae</taxon>
        <taxon>Caenorhabditis</taxon>
    </lineage>
</organism>
<accession>A0A8S1HUM5</accession>
<dbReference type="EMBL" id="CAJGYM010000078">
    <property type="protein sequence ID" value="CAD6196707.1"/>
    <property type="molecule type" value="Genomic_DNA"/>
</dbReference>
<sequence>MKDEEDETANGVGPQPSTSADEGQQPNKQSQVENADCDFSQEIEKLQLTLQEMMHCTSSPSTSLDSSGTDKGFPARRLVRVPCEGFSSRSSHSDSGNSSARDVPLCSLPFTVYGGASTGSISTCRYCEKA</sequence>
<keyword evidence="3" id="KW-1185">Reference proteome</keyword>
<dbReference type="Proteomes" id="UP000835052">
    <property type="component" value="Unassembled WGS sequence"/>
</dbReference>
<evidence type="ECO:0000256" key="1">
    <source>
        <dbReference type="SAM" id="MobiDB-lite"/>
    </source>
</evidence>
<feature type="region of interest" description="Disordered" evidence="1">
    <location>
        <begin position="51"/>
        <end position="73"/>
    </location>
</feature>
<gene>
    <name evidence="2" type="ORF">CAUJ_LOCUS12619</name>
</gene>
<feature type="compositionally biased region" description="Low complexity" evidence="1">
    <location>
        <begin position="57"/>
        <end position="69"/>
    </location>
</feature>
<comment type="caution">
    <text evidence="2">The sequence shown here is derived from an EMBL/GenBank/DDBJ whole genome shotgun (WGS) entry which is preliminary data.</text>
</comment>